<dbReference type="PROSITE" id="PS50206">
    <property type="entry name" value="RHODANESE_3"/>
    <property type="match status" value="1"/>
</dbReference>
<dbReference type="Pfam" id="PF00581">
    <property type="entry name" value="Rhodanese"/>
    <property type="match status" value="1"/>
</dbReference>
<proteinExistence type="predicted"/>
<dbReference type="InterPro" id="IPR001763">
    <property type="entry name" value="Rhodanese-like_dom"/>
</dbReference>
<dbReference type="SMART" id="SM00450">
    <property type="entry name" value="RHOD"/>
    <property type="match status" value="1"/>
</dbReference>
<dbReference type="PATRIC" id="fig|1238180.3.peg.6805"/>
<dbReference type="SUPFAM" id="SSF52821">
    <property type="entry name" value="Rhodanese/Cell cycle control phosphatase"/>
    <property type="match status" value="1"/>
</dbReference>
<accession>M2PGQ5</accession>
<dbReference type="InterPro" id="IPR036873">
    <property type="entry name" value="Rhodanese-like_dom_sf"/>
</dbReference>
<feature type="domain" description="Rhodanese" evidence="1">
    <location>
        <begin position="28"/>
        <end position="127"/>
    </location>
</feature>
<dbReference type="AlphaFoldDB" id="M2PGQ5"/>
<sequence length="129" mass="14441">MGIVNRGRLRRGTMLPLITRTELLSRMEAGTVVVVDTMPVAYFEKEHLPEARNIPGFPYEQAAEFTDHLAPTVLPDKTAEIVVYCANTPCRNSEFVGRRLLELGYTNVRKYREGIEDWVGGGLPTQSSS</sequence>
<reference evidence="2 3" key="1">
    <citation type="submission" date="2012-10" db="EMBL/GenBank/DDBJ databases">
        <title>Genome assembly of Amycolatopsis azurea DSM 43854.</title>
        <authorList>
            <person name="Khatri I."/>
            <person name="Kaur I."/>
            <person name="Subramanian S."/>
            <person name="Mayilraj S."/>
        </authorList>
    </citation>
    <scope>NUCLEOTIDE SEQUENCE [LARGE SCALE GENOMIC DNA]</scope>
    <source>
        <strain evidence="2 3">DSM 43854</strain>
    </source>
</reference>
<dbReference type="Proteomes" id="UP000014137">
    <property type="component" value="Unassembled WGS sequence"/>
</dbReference>
<dbReference type="CDD" id="cd00158">
    <property type="entry name" value="RHOD"/>
    <property type="match status" value="1"/>
</dbReference>
<protein>
    <submittedName>
        <fullName evidence="2">Cytosine/purine/uracil/thiamine/allantoin permease family protein</fullName>
    </submittedName>
</protein>
<evidence type="ECO:0000259" key="1">
    <source>
        <dbReference type="PROSITE" id="PS50206"/>
    </source>
</evidence>
<name>M2PGQ5_9PSEU</name>
<dbReference type="EMBL" id="ANMG01000073">
    <property type="protein sequence ID" value="EMD23553.1"/>
    <property type="molecule type" value="Genomic_DNA"/>
</dbReference>
<dbReference type="Gene3D" id="3.40.250.10">
    <property type="entry name" value="Rhodanese-like domain"/>
    <property type="match status" value="1"/>
</dbReference>
<gene>
    <name evidence="2" type="ORF">C791_7203</name>
</gene>
<evidence type="ECO:0000313" key="2">
    <source>
        <dbReference type="EMBL" id="EMD23553.1"/>
    </source>
</evidence>
<evidence type="ECO:0000313" key="3">
    <source>
        <dbReference type="Proteomes" id="UP000014137"/>
    </source>
</evidence>
<organism evidence="2 3">
    <name type="scientific">Amycolatopsis azurea DSM 43854</name>
    <dbReference type="NCBI Taxonomy" id="1238180"/>
    <lineage>
        <taxon>Bacteria</taxon>
        <taxon>Bacillati</taxon>
        <taxon>Actinomycetota</taxon>
        <taxon>Actinomycetes</taxon>
        <taxon>Pseudonocardiales</taxon>
        <taxon>Pseudonocardiaceae</taxon>
        <taxon>Amycolatopsis</taxon>
    </lineage>
</organism>
<comment type="caution">
    <text evidence="2">The sequence shown here is derived from an EMBL/GenBank/DDBJ whole genome shotgun (WGS) entry which is preliminary data.</text>
</comment>